<dbReference type="EMBL" id="JAQQWM010000002">
    <property type="protein sequence ID" value="KAK8078067.1"/>
    <property type="molecule type" value="Genomic_DNA"/>
</dbReference>
<keyword evidence="2" id="KW-1185">Reference proteome</keyword>
<organism evidence="1 2">
    <name type="scientific">Apiospora saccharicola</name>
    <dbReference type="NCBI Taxonomy" id="335842"/>
    <lineage>
        <taxon>Eukaryota</taxon>
        <taxon>Fungi</taxon>
        <taxon>Dikarya</taxon>
        <taxon>Ascomycota</taxon>
        <taxon>Pezizomycotina</taxon>
        <taxon>Sordariomycetes</taxon>
        <taxon>Xylariomycetidae</taxon>
        <taxon>Amphisphaeriales</taxon>
        <taxon>Apiosporaceae</taxon>
        <taxon>Apiospora</taxon>
    </lineage>
</organism>
<evidence type="ECO:0000313" key="1">
    <source>
        <dbReference type="EMBL" id="KAK8078067.1"/>
    </source>
</evidence>
<reference evidence="1 2" key="1">
    <citation type="submission" date="2023-01" db="EMBL/GenBank/DDBJ databases">
        <title>Analysis of 21 Apiospora genomes using comparative genomics revels a genus with tremendous synthesis potential of carbohydrate active enzymes and secondary metabolites.</title>
        <authorList>
            <person name="Sorensen T."/>
        </authorList>
    </citation>
    <scope>NUCLEOTIDE SEQUENCE [LARGE SCALE GENOMIC DNA]</scope>
    <source>
        <strain evidence="1 2">CBS 83171</strain>
    </source>
</reference>
<accession>A0ABR1W4T4</accession>
<protein>
    <submittedName>
        <fullName evidence="1">Uncharacterized protein</fullName>
    </submittedName>
</protein>
<gene>
    <name evidence="1" type="ORF">PG996_004237</name>
</gene>
<name>A0ABR1W4T4_9PEZI</name>
<dbReference type="Proteomes" id="UP001446871">
    <property type="component" value="Unassembled WGS sequence"/>
</dbReference>
<evidence type="ECO:0000313" key="2">
    <source>
        <dbReference type="Proteomes" id="UP001446871"/>
    </source>
</evidence>
<comment type="caution">
    <text evidence="1">The sequence shown here is derived from an EMBL/GenBank/DDBJ whole genome shotgun (WGS) entry which is preliminary data.</text>
</comment>
<sequence>MSILGMLHSKQIKTQDFDSFLNIQQALGEDPVLVVLEGVFLLLGERPGRSHVDGGILAGGGRDELHCGPHVGSPDRESLGAVEVERKPARVGLFGDVYEGPHHCGP</sequence>
<proteinExistence type="predicted"/>